<organism evidence="8 9">
    <name type="scientific">Phaeodactylibacter luteus</name>
    <dbReference type="NCBI Taxonomy" id="1564516"/>
    <lineage>
        <taxon>Bacteria</taxon>
        <taxon>Pseudomonadati</taxon>
        <taxon>Bacteroidota</taxon>
        <taxon>Saprospiria</taxon>
        <taxon>Saprospirales</taxon>
        <taxon>Haliscomenobacteraceae</taxon>
        <taxon>Phaeodactylibacter</taxon>
    </lineage>
</organism>
<keyword evidence="5" id="KW-0862">Zinc</keyword>
<proteinExistence type="predicted"/>
<evidence type="ECO:0000256" key="1">
    <source>
        <dbReference type="ARBA" id="ARBA00001947"/>
    </source>
</evidence>
<dbReference type="InterPro" id="IPR051156">
    <property type="entry name" value="Mito/Outer_Membr_Metalloprot"/>
</dbReference>
<dbReference type="EMBL" id="VOOR01000017">
    <property type="protein sequence ID" value="TXB63321.1"/>
    <property type="molecule type" value="Genomic_DNA"/>
</dbReference>
<evidence type="ECO:0000256" key="3">
    <source>
        <dbReference type="ARBA" id="ARBA00022723"/>
    </source>
</evidence>
<sequence>MLLSKGQEQQMGMESDPQIVAAYGLYEDADLQRFINAKGQLMARVSHRPDLKYEFKVLDSPVVNAFALPGGYVYFTRGIMAHFNNEAEFAGVLGHEIGHITARHSARQYSRQMLGQIGLIAGIVVSPEFAQFADVASQGLSLLFLKYGRDAESESDRLGVEYSTKIGYDAREMADFFQTLGRLSDQAGGRLPTFLSTHPDPANRYQNTRQQAQQWQQRYSNQRLEVGRDSYLRMIDGLIYGEDPRQGYVEGNAFYHPELLFFFPVPNAWKTVNSPSQVQMAPEGGEALLVLTLSGQPTLQRAEEAFLQQYNFQVTGRQNKQVNGLPARFISGQQADAQSGQVIQLKAALIEYGGRVYQLLGMAYQAQYSKYEPQFDRTMNGFARLTDSGKINAAPERIKIVEASRGGSLESLLRQQGVPASRLEEFAILNGMSLDDMVAAGTLFKVTQKGSPRP</sequence>
<evidence type="ECO:0000256" key="5">
    <source>
        <dbReference type="ARBA" id="ARBA00022833"/>
    </source>
</evidence>
<keyword evidence="3" id="KW-0479">Metal-binding</keyword>
<dbReference type="Proteomes" id="UP000321580">
    <property type="component" value="Unassembled WGS sequence"/>
</dbReference>
<dbReference type="Gene3D" id="3.30.2010.10">
    <property type="entry name" value="Metalloproteases ('zincins'), catalytic domain"/>
    <property type="match status" value="1"/>
</dbReference>
<feature type="domain" description="Peptidase M48" evidence="7">
    <location>
        <begin position="34"/>
        <end position="209"/>
    </location>
</feature>
<comment type="caution">
    <text evidence="8">The sequence shown here is derived from an EMBL/GenBank/DDBJ whole genome shotgun (WGS) entry which is preliminary data.</text>
</comment>
<dbReference type="GO" id="GO:0046872">
    <property type="term" value="F:metal ion binding"/>
    <property type="evidence" value="ECO:0007669"/>
    <property type="project" value="UniProtKB-KW"/>
</dbReference>
<dbReference type="AlphaFoldDB" id="A0A5C6RLQ2"/>
<dbReference type="GO" id="GO:0004222">
    <property type="term" value="F:metalloendopeptidase activity"/>
    <property type="evidence" value="ECO:0007669"/>
    <property type="project" value="InterPro"/>
</dbReference>
<dbReference type="GO" id="GO:0051603">
    <property type="term" value="P:proteolysis involved in protein catabolic process"/>
    <property type="evidence" value="ECO:0007669"/>
    <property type="project" value="TreeGrafter"/>
</dbReference>
<dbReference type="OrthoDB" id="9810445at2"/>
<dbReference type="InterPro" id="IPR001915">
    <property type="entry name" value="Peptidase_M48"/>
</dbReference>
<accession>A0A5C6RLQ2</accession>
<evidence type="ECO:0000256" key="4">
    <source>
        <dbReference type="ARBA" id="ARBA00022801"/>
    </source>
</evidence>
<protein>
    <submittedName>
        <fullName evidence="8">M48 family metalloprotease</fullName>
    </submittedName>
</protein>
<name>A0A5C6RLQ2_9BACT</name>
<gene>
    <name evidence="8" type="ORF">FRY97_09885</name>
</gene>
<evidence type="ECO:0000256" key="2">
    <source>
        <dbReference type="ARBA" id="ARBA00022670"/>
    </source>
</evidence>
<evidence type="ECO:0000256" key="6">
    <source>
        <dbReference type="ARBA" id="ARBA00023049"/>
    </source>
</evidence>
<evidence type="ECO:0000313" key="9">
    <source>
        <dbReference type="Proteomes" id="UP000321580"/>
    </source>
</evidence>
<dbReference type="Gene3D" id="3.40.1000.10">
    <property type="entry name" value="Mog1/PsbP, alpha/beta/alpha sandwich"/>
    <property type="match status" value="1"/>
</dbReference>
<comment type="cofactor">
    <cofactor evidence="1">
        <name>Zn(2+)</name>
        <dbReference type="ChEBI" id="CHEBI:29105"/>
    </cofactor>
</comment>
<reference evidence="8 9" key="1">
    <citation type="submission" date="2019-08" db="EMBL/GenBank/DDBJ databases">
        <title>Genome of Phaeodactylibacter luteus.</title>
        <authorList>
            <person name="Bowman J.P."/>
        </authorList>
    </citation>
    <scope>NUCLEOTIDE SEQUENCE [LARGE SCALE GENOMIC DNA]</scope>
    <source>
        <strain evidence="8 9">KCTC 42180</strain>
    </source>
</reference>
<evidence type="ECO:0000313" key="8">
    <source>
        <dbReference type="EMBL" id="TXB63321.1"/>
    </source>
</evidence>
<keyword evidence="6 8" id="KW-0482">Metalloprotease</keyword>
<dbReference type="CDD" id="cd07333">
    <property type="entry name" value="M48C_bepA_like"/>
    <property type="match status" value="1"/>
</dbReference>
<keyword evidence="4" id="KW-0378">Hydrolase</keyword>
<dbReference type="PANTHER" id="PTHR22726">
    <property type="entry name" value="METALLOENDOPEPTIDASE OMA1"/>
    <property type="match status" value="1"/>
</dbReference>
<keyword evidence="9" id="KW-1185">Reference proteome</keyword>
<dbReference type="PANTHER" id="PTHR22726:SF1">
    <property type="entry name" value="METALLOENDOPEPTIDASE OMA1, MITOCHONDRIAL"/>
    <property type="match status" value="1"/>
</dbReference>
<dbReference type="Pfam" id="PF01435">
    <property type="entry name" value="Peptidase_M48"/>
    <property type="match status" value="1"/>
</dbReference>
<dbReference type="GO" id="GO:0016020">
    <property type="term" value="C:membrane"/>
    <property type="evidence" value="ECO:0007669"/>
    <property type="project" value="TreeGrafter"/>
</dbReference>
<keyword evidence="2 8" id="KW-0645">Protease</keyword>
<evidence type="ECO:0000259" key="7">
    <source>
        <dbReference type="Pfam" id="PF01435"/>
    </source>
</evidence>